<evidence type="ECO:0000313" key="1">
    <source>
        <dbReference type="EMBL" id="POY35802.1"/>
    </source>
</evidence>
<sequence>MPLISFAQSNFVDGYIIKLNGDTVKGKLDDRNWNITPKQITFRDSSVHSFNANEIAGFGSSSDHYRSFNLKLNLTNENLRSNIKTEEGQTVKDTTLFLRFLIEGDQRLYAFMDKDDVAHFFIINNQNAATELIHYRRLVVVNNVQYVQEVNTYRDQLLDLLNPDNKLTWKIKRSNYYEDELIQIFEVYNRSKGIVKAEKVTKRKEKFIDYYLIAGITSAQTSYYLESIYGNFDYKLGNSLTPSVGASLTVYIPRNRMQFSLDNQLLFVSYNMESEKYKSPYSNSNTFVRSSSSYIKMFNIFKYQYPKGLIRPYIGAGISFAARLASKSEFNIIYPLGSSETYRAVYGNKKFEPGYAFLLGTAYKRYKLEFRNDYAINSLNSTTYYQLNLCYRLR</sequence>
<comment type="caution">
    <text evidence="1">The sequence shown here is derived from an EMBL/GenBank/DDBJ whole genome shotgun (WGS) entry which is preliminary data.</text>
</comment>
<dbReference type="Proteomes" id="UP000236893">
    <property type="component" value="Unassembled WGS sequence"/>
</dbReference>
<protein>
    <recommendedName>
        <fullName evidence="3">Outer membrane protein beta-barrel domain-containing protein</fullName>
    </recommendedName>
</protein>
<dbReference type="AlphaFoldDB" id="A0A2S5A0M4"/>
<gene>
    <name evidence="1" type="ORF">C3K47_13705</name>
</gene>
<evidence type="ECO:0000313" key="2">
    <source>
        <dbReference type="Proteomes" id="UP000236893"/>
    </source>
</evidence>
<keyword evidence="2" id="KW-1185">Reference proteome</keyword>
<evidence type="ECO:0008006" key="3">
    <source>
        <dbReference type="Google" id="ProtNLM"/>
    </source>
</evidence>
<proteinExistence type="predicted"/>
<accession>A0A2S5A0M4</accession>
<dbReference type="EMBL" id="PQVF01000009">
    <property type="protein sequence ID" value="POY35802.1"/>
    <property type="molecule type" value="Genomic_DNA"/>
</dbReference>
<reference evidence="1 2" key="1">
    <citation type="submission" date="2018-01" db="EMBL/GenBank/DDBJ databases">
        <authorList>
            <person name="Gaut B.S."/>
            <person name="Morton B.R."/>
            <person name="Clegg M.T."/>
            <person name="Duvall M.R."/>
        </authorList>
    </citation>
    <scope>NUCLEOTIDE SEQUENCE [LARGE SCALE GENOMIC DNA]</scope>
    <source>
        <strain evidence="1 2">HR-AV</strain>
    </source>
</reference>
<organism evidence="1 2">
    <name type="scientific">Solitalea longa</name>
    <dbReference type="NCBI Taxonomy" id="2079460"/>
    <lineage>
        <taxon>Bacteria</taxon>
        <taxon>Pseudomonadati</taxon>
        <taxon>Bacteroidota</taxon>
        <taxon>Sphingobacteriia</taxon>
        <taxon>Sphingobacteriales</taxon>
        <taxon>Sphingobacteriaceae</taxon>
        <taxon>Solitalea</taxon>
    </lineage>
</organism>
<name>A0A2S5A0M4_9SPHI</name>